<dbReference type="InterPro" id="IPR000182">
    <property type="entry name" value="GNAT_dom"/>
</dbReference>
<dbReference type="AlphaFoldDB" id="A0ABD5X3C1"/>
<name>A0ABD5X3C1_9EURY</name>
<reference evidence="5 6" key="1">
    <citation type="journal article" date="2014" name="Int. J. Syst. Evol. Microbiol.">
        <title>Complete genome sequence of Corynebacterium casei LMG S-19264T (=DSM 44701T), isolated from a smear-ripened cheese.</title>
        <authorList>
            <consortium name="US DOE Joint Genome Institute (JGI-PGF)"/>
            <person name="Walter F."/>
            <person name="Albersmeier A."/>
            <person name="Kalinowski J."/>
            <person name="Ruckert C."/>
        </authorList>
    </citation>
    <scope>NUCLEOTIDE SEQUENCE [LARGE SCALE GENOMIC DNA]</scope>
    <source>
        <strain evidence="5 6">CGMCC 4.7215</strain>
    </source>
</reference>
<keyword evidence="2 5" id="KW-0012">Acyltransferase</keyword>
<feature type="domain" description="N-acetyltransferase" evidence="4">
    <location>
        <begin position="12"/>
        <end position="177"/>
    </location>
</feature>
<dbReference type="EMBL" id="JBHSZQ010000008">
    <property type="protein sequence ID" value="MFC7125741.1"/>
    <property type="molecule type" value="Genomic_DNA"/>
</dbReference>
<proteinExistence type="inferred from homology"/>
<dbReference type="PANTHER" id="PTHR43792:SF8">
    <property type="entry name" value="[RIBOSOMAL PROTEIN US5]-ALANINE N-ACETYLTRANSFERASE"/>
    <property type="match status" value="1"/>
</dbReference>
<sequence>MPGARILEGERLTFRTVEQEDTPFIQRTFTNPAIRYPTGNPVRSQEQIAGAEDDGSDQFLVCRDRADVGPAAPAEDDVRRIGWVGASDMEYKRPEIGYWLIPAVHGEGYGKEAVSLLVDYVFREYNTPAVGAVAYDFNEASRGLLTSLGFVEEGRRRKFMFVDGEHRDMIEYGLLREEWETQKRET</sequence>
<dbReference type="RefSeq" id="WP_267636872.1">
    <property type="nucleotide sequence ID" value="NZ_JAODIY010000008.1"/>
</dbReference>
<evidence type="ECO:0000256" key="3">
    <source>
        <dbReference type="ARBA" id="ARBA00038502"/>
    </source>
</evidence>
<evidence type="ECO:0000256" key="1">
    <source>
        <dbReference type="ARBA" id="ARBA00022679"/>
    </source>
</evidence>
<dbReference type="InterPro" id="IPR051531">
    <property type="entry name" value="N-acetyltransferase"/>
</dbReference>
<gene>
    <name evidence="5" type="ORF">ACFQJ7_06770</name>
</gene>
<dbReference type="Proteomes" id="UP001596414">
    <property type="component" value="Unassembled WGS sequence"/>
</dbReference>
<protein>
    <submittedName>
        <fullName evidence="5">GNAT family N-acetyltransferase</fullName>
        <ecNumber evidence="5">2.3.-.-</ecNumber>
    </submittedName>
</protein>
<evidence type="ECO:0000259" key="4">
    <source>
        <dbReference type="PROSITE" id="PS51186"/>
    </source>
</evidence>
<dbReference type="SUPFAM" id="SSF55729">
    <property type="entry name" value="Acyl-CoA N-acyltransferases (Nat)"/>
    <property type="match status" value="1"/>
</dbReference>
<dbReference type="PANTHER" id="PTHR43792">
    <property type="entry name" value="GNAT FAMILY, PUTATIVE (AFU_ORTHOLOGUE AFUA_3G00765)-RELATED-RELATED"/>
    <property type="match status" value="1"/>
</dbReference>
<dbReference type="Gene3D" id="3.40.630.30">
    <property type="match status" value="1"/>
</dbReference>
<accession>A0ABD5X3C1</accession>
<organism evidence="5 6">
    <name type="scientific">Halovenus rubra</name>
    <dbReference type="NCBI Taxonomy" id="869890"/>
    <lineage>
        <taxon>Archaea</taxon>
        <taxon>Methanobacteriati</taxon>
        <taxon>Methanobacteriota</taxon>
        <taxon>Stenosarchaea group</taxon>
        <taxon>Halobacteria</taxon>
        <taxon>Halobacteriales</taxon>
        <taxon>Haloarculaceae</taxon>
        <taxon>Halovenus</taxon>
    </lineage>
</organism>
<dbReference type="EC" id="2.3.-.-" evidence="5"/>
<comment type="caution">
    <text evidence="5">The sequence shown here is derived from an EMBL/GenBank/DDBJ whole genome shotgun (WGS) entry which is preliminary data.</text>
</comment>
<dbReference type="Pfam" id="PF13302">
    <property type="entry name" value="Acetyltransf_3"/>
    <property type="match status" value="1"/>
</dbReference>
<keyword evidence="1 5" id="KW-0808">Transferase</keyword>
<comment type="similarity">
    <text evidence="3">Belongs to the acetyltransferase family. RimJ subfamily.</text>
</comment>
<dbReference type="PROSITE" id="PS51186">
    <property type="entry name" value="GNAT"/>
    <property type="match status" value="1"/>
</dbReference>
<dbReference type="InterPro" id="IPR016181">
    <property type="entry name" value="Acyl_CoA_acyltransferase"/>
</dbReference>
<evidence type="ECO:0000256" key="2">
    <source>
        <dbReference type="ARBA" id="ARBA00023315"/>
    </source>
</evidence>
<dbReference type="GO" id="GO:0016746">
    <property type="term" value="F:acyltransferase activity"/>
    <property type="evidence" value="ECO:0007669"/>
    <property type="project" value="UniProtKB-KW"/>
</dbReference>
<evidence type="ECO:0000313" key="5">
    <source>
        <dbReference type="EMBL" id="MFC7125741.1"/>
    </source>
</evidence>
<evidence type="ECO:0000313" key="6">
    <source>
        <dbReference type="Proteomes" id="UP001596414"/>
    </source>
</evidence>